<dbReference type="NCBIfam" id="TIGR01848">
    <property type="entry name" value="PHA_reg_PhaR"/>
    <property type="match status" value="1"/>
</dbReference>
<dbReference type="InterPro" id="IPR007897">
    <property type="entry name" value="PHB_accumulat"/>
</dbReference>
<dbReference type="EMBL" id="PDTV01000009">
    <property type="protein sequence ID" value="PIE82979.1"/>
    <property type="molecule type" value="Genomic_DNA"/>
</dbReference>
<sequence>MSETRIIKKYPNRRLYDTVVSSYITLEDVKRLVLERANFHVIDARTNTDITRGILLQIISEQEEQGNPIFTTEVLAHIIRFYGDTLQGMMGNYLEKSLQAFVDQQHFFREQMRTFMGKNPLTMITDLVEQNLVLWKNVSGHFHKQEEYIKPPATMSEAPPFSRDVSTKQTPQPASDTDDAASFSPAQENASEKGRKGKTNKPT</sequence>
<reference evidence="4 5" key="1">
    <citation type="submission" date="2017-10" db="EMBL/GenBank/DDBJ databases">
        <title>Novel microbial diversity and functional potential in the marine mammal oral microbiome.</title>
        <authorList>
            <person name="Dudek N.K."/>
            <person name="Sun C.L."/>
            <person name="Burstein D."/>
            <person name="Kantor R.S."/>
            <person name="Aliaga Goltsman D.S."/>
            <person name="Bik E.M."/>
            <person name="Thomas B.C."/>
            <person name="Banfield J.F."/>
            <person name="Relman D.A."/>
        </authorList>
    </citation>
    <scope>NUCLEOTIDE SEQUENCE [LARGE SCALE GENOMIC DNA]</scope>
    <source>
        <strain evidence="4">DOLJORAL78_50_517</strain>
    </source>
</reference>
<evidence type="ECO:0000313" key="4">
    <source>
        <dbReference type="EMBL" id="PIE82979.1"/>
    </source>
</evidence>
<dbReference type="Pfam" id="PF07879">
    <property type="entry name" value="PHB_acc_N"/>
    <property type="match status" value="1"/>
</dbReference>
<protein>
    <submittedName>
        <fullName evidence="4">Polyhydroxyalkanoate synthesis repressor PhaR</fullName>
    </submittedName>
</protein>
<feature type="domain" description="PHA accumulation regulator DNA-binding N-terminal" evidence="3">
    <location>
        <begin position="6"/>
        <end position="66"/>
    </location>
</feature>
<proteinExistence type="predicted"/>
<dbReference type="AlphaFoldDB" id="A0A2G6PFM9"/>
<dbReference type="InterPro" id="IPR010134">
    <property type="entry name" value="PHA_reg_PhaR"/>
</dbReference>
<evidence type="ECO:0000313" key="5">
    <source>
        <dbReference type="Proteomes" id="UP000229278"/>
    </source>
</evidence>
<dbReference type="GO" id="GO:0006355">
    <property type="term" value="P:regulation of DNA-templated transcription"/>
    <property type="evidence" value="ECO:0007669"/>
    <property type="project" value="InterPro"/>
</dbReference>
<feature type="domain" description="PHB accumulation regulatory" evidence="2">
    <location>
        <begin position="70"/>
        <end position="107"/>
    </location>
</feature>
<dbReference type="Pfam" id="PF05233">
    <property type="entry name" value="PHB_acc"/>
    <property type="match status" value="1"/>
</dbReference>
<evidence type="ECO:0000256" key="1">
    <source>
        <dbReference type="SAM" id="MobiDB-lite"/>
    </source>
</evidence>
<evidence type="ECO:0000259" key="2">
    <source>
        <dbReference type="Pfam" id="PF05233"/>
    </source>
</evidence>
<dbReference type="Proteomes" id="UP000229278">
    <property type="component" value="Unassembled WGS sequence"/>
</dbReference>
<feature type="region of interest" description="Disordered" evidence="1">
    <location>
        <begin position="149"/>
        <end position="203"/>
    </location>
</feature>
<comment type="caution">
    <text evidence="4">The sequence shown here is derived from an EMBL/GenBank/DDBJ whole genome shotgun (WGS) entry which is preliminary data.</text>
</comment>
<dbReference type="InterPro" id="IPR012909">
    <property type="entry name" value="PHA_DNA-bd_N"/>
</dbReference>
<name>A0A2G6PFM9_9GAMM</name>
<accession>A0A2G6PFM9</accession>
<evidence type="ECO:0000259" key="3">
    <source>
        <dbReference type="Pfam" id="PF07879"/>
    </source>
</evidence>
<organism evidence="4 5">
    <name type="scientific">Candidatus Contendibacter odensensis</name>
    <dbReference type="NCBI Taxonomy" id="1400860"/>
    <lineage>
        <taxon>Bacteria</taxon>
        <taxon>Pseudomonadati</taxon>
        <taxon>Pseudomonadota</taxon>
        <taxon>Gammaproteobacteria</taxon>
        <taxon>Candidatus Competibacteraceae</taxon>
        <taxon>Candidatus Contendibacter</taxon>
    </lineage>
</organism>
<gene>
    <name evidence="4" type="primary">phaR</name>
    <name evidence="4" type="ORF">CSA09_04105</name>
</gene>